<reference evidence="16 17" key="1">
    <citation type="submission" date="2017-06" db="EMBL/GenBank/DDBJ databases">
        <title>Ant-infecting Ophiocordyceps genomes reveal a high diversity of potential behavioral manipulation genes and a possible major role for enterotoxins.</title>
        <authorList>
            <person name="De Bekker C."/>
            <person name="Evans H.C."/>
            <person name="Brachmann A."/>
            <person name="Hughes D.P."/>
        </authorList>
    </citation>
    <scope>NUCLEOTIDE SEQUENCE [LARGE SCALE GENOMIC DNA]</scope>
    <source>
        <strain evidence="16 17">Map16</strain>
    </source>
</reference>
<keyword evidence="5" id="KW-0479">Metal-binding</keyword>
<dbReference type="Pfam" id="PF05773">
    <property type="entry name" value="RWD"/>
    <property type="match status" value="1"/>
</dbReference>
<dbReference type="GO" id="GO:0016567">
    <property type="term" value="P:protein ubiquitination"/>
    <property type="evidence" value="ECO:0007669"/>
    <property type="project" value="InterPro"/>
</dbReference>
<evidence type="ECO:0000313" key="17">
    <source>
        <dbReference type="Proteomes" id="UP000226431"/>
    </source>
</evidence>
<dbReference type="Gene3D" id="3.10.110.10">
    <property type="entry name" value="Ubiquitin Conjugating Enzyme"/>
    <property type="match status" value="1"/>
</dbReference>
<keyword evidence="8" id="KW-0833">Ubl conjugation pathway</keyword>
<feature type="compositionally biased region" description="Gly residues" evidence="12">
    <location>
        <begin position="464"/>
        <end position="488"/>
    </location>
</feature>
<feature type="compositionally biased region" description="Gly residues" evidence="12">
    <location>
        <begin position="631"/>
        <end position="648"/>
    </location>
</feature>
<dbReference type="CDD" id="cd20354">
    <property type="entry name" value="Rcat_RBR_RNF14"/>
    <property type="match status" value="1"/>
</dbReference>
<feature type="domain" description="RING-type" evidence="15">
    <location>
        <begin position="189"/>
        <end position="449"/>
    </location>
</feature>
<feature type="compositionally biased region" description="Acidic residues" evidence="12">
    <location>
        <begin position="531"/>
        <end position="543"/>
    </location>
</feature>
<dbReference type="InterPro" id="IPR031127">
    <property type="entry name" value="E3_UB_ligase_RBR"/>
</dbReference>
<feature type="region of interest" description="Disordered" evidence="12">
    <location>
        <begin position="460"/>
        <end position="497"/>
    </location>
</feature>
<dbReference type="InterPro" id="IPR017907">
    <property type="entry name" value="Znf_RING_CS"/>
</dbReference>
<comment type="pathway">
    <text evidence="2">Protein modification; protein ubiquitination.</text>
</comment>
<dbReference type="STRING" id="2004952.A0A2C5YNK3"/>
<dbReference type="EMBL" id="NJES01000828">
    <property type="protein sequence ID" value="PHH69090.1"/>
    <property type="molecule type" value="Genomic_DNA"/>
</dbReference>
<dbReference type="GO" id="GO:0008270">
    <property type="term" value="F:zinc ion binding"/>
    <property type="evidence" value="ECO:0007669"/>
    <property type="project" value="UniProtKB-KW"/>
</dbReference>
<evidence type="ECO:0000256" key="9">
    <source>
        <dbReference type="ARBA" id="ARBA00022833"/>
    </source>
</evidence>
<dbReference type="InterPro" id="IPR044066">
    <property type="entry name" value="TRIAD_supradom"/>
</dbReference>
<dbReference type="InterPro" id="IPR002867">
    <property type="entry name" value="IBR_dom"/>
</dbReference>
<dbReference type="InterPro" id="IPR006575">
    <property type="entry name" value="RWD_dom"/>
</dbReference>
<evidence type="ECO:0000256" key="12">
    <source>
        <dbReference type="SAM" id="MobiDB-lite"/>
    </source>
</evidence>
<comment type="catalytic activity">
    <reaction evidence="1">
        <text>[E2 ubiquitin-conjugating enzyme]-S-ubiquitinyl-L-cysteine + [acceptor protein]-L-lysine = [E2 ubiquitin-conjugating enzyme]-L-cysteine + [acceptor protein]-N(6)-ubiquitinyl-L-lysine.</text>
        <dbReference type="EC" id="2.3.2.31"/>
    </reaction>
</comment>
<dbReference type="PROSITE" id="PS50089">
    <property type="entry name" value="ZF_RING_2"/>
    <property type="match status" value="1"/>
</dbReference>
<evidence type="ECO:0000259" key="15">
    <source>
        <dbReference type="PROSITE" id="PS51873"/>
    </source>
</evidence>
<feature type="region of interest" description="Disordered" evidence="12">
    <location>
        <begin position="572"/>
        <end position="663"/>
    </location>
</feature>
<dbReference type="Pfam" id="PF01485">
    <property type="entry name" value="IBR"/>
    <property type="match status" value="1"/>
</dbReference>
<dbReference type="SUPFAM" id="SSF54495">
    <property type="entry name" value="UBC-like"/>
    <property type="match status" value="1"/>
</dbReference>
<dbReference type="PANTHER" id="PTHR11685">
    <property type="entry name" value="RBR FAMILY RING FINGER AND IBR DOMAIN-CONTAINING"/>
    <property type="match status" value="1"/>
</dbReference>
<dbReference type="FunFam" id="3.30.40.10:FF:000416">
    <property type="entry name" value="RBR-type E3 ubiquitin transferase"/>
    <property type="match status" value="1"/>
</dbReference>
<keyword evidence="6" id="KW-0677">Repeat</keyword>
<dbReference type="InterPro" id="IPR054694">
    <property type="entry name" value="Parkin-like_IBR"/>
</dbReference>
<comment type="similarity">
    <text evidence="10">Belongs to the RBR family. RNF14 subfamily.</text>
</comment>
<dbReference type="CDD" id="cd23820">
    <property type="entry name" value="RWD_RNF14"/>
    <property type="match status" value="1"/>
</dbReference>
<evidence type="ECO:0000313" key="16">
    <source>
        <dbReference type="EMBL" id="PHH69090.1"/>
    </source>
</evidence>
<dbReference type="InterPro" id="IPR016135">
    <property type="entry name" value="UBQ-conjugating_enzyme/RWD"/>
</dbReference>
<evidence type="ECO:0000256" key="8">
    <source>
        <dbReference type="ARBA" id="ARBA00022786"/>
    </source>
</evidence>
<keyword evidence="17" id="KW-1185">Reference proteome</keyword>
<dbReference type="SUPFAM" id="SSF57850">
    <property type="entry name" value="RING/U-box"/>
    <property type="match status" value="2"/>
</dbReference>
<dbReference type="InterPro" id="IPR001841">
    <property type="entry name" value="Znf_RING"/>
</dbReference>
<feature type="compositionally biased region" description="Low complexity" evidence="12">
    <location>
        <begin position="614"/>
        <end position="629"/>
    </location>
</feature>
<feature type="region of interest" description="Disordered" evidence="12">
    <location>
        <begin position="531"/>
        <end position="555"/>
    </location>
</feature>
<evidence type="ECO:0000256" key="2">
    <source>
        <dbReference type="ARBA" id="ARBA00004906"/>
    </source>
</evidence>
<dbReference type="OrthoDB" id="1431934at2759"/>
<proteinExistence type="inferred from homology"/>
<evidence type="ECO:0000256" key="6">
    <source>
        <dbReference type="ARBA" id="ARBA00022737"/>
    </source>
</evidence>
<comment type="caution">
    <text evidence="16">The sequence shown here is derived from an EMBL/GenBank/DDBJ whole genome shotgun (WGS) entry which is preliminary data.</text>
</comment>
<dbReference type="PROSITE" id="PS50908">
    <property type="entry name" value="RWD"/>
    <property type="match status" value="1"/>
</dbReference>
<dbReference type="InterPro" id="IPR047548">
    <property type="entry name" value="Rcat_RBR_RNF14"/>
</dbReference>
<evidence type="ECO:0000256" key="1">
    <source>
        <dbReference type="ARBA" id="ARBA00001798"/>
    </source>
</evidence>
<evidence type="ECO:0000259" key="13">
    <source>
        <dbReference type="PROSITE" id="PS50089"/>
    </source>
</evidence>
<evidence type="ECO:0000256" key="3">
    <source>
        <dbReference type="ARBA" id="ARBA00012251"/>
    </source>
</evidence>
<dbReference type="PROSITE" id="PS00518">
    <property type="entry name" value="ZF_RING_1"/>
    <property type="match status" value="1"/>
</dbReference>
<feature type="domain" description="RING-type" evidence="13">
    <location>
        <begin position="193"/>
        <end position="238"/>
    </location>
</feature>
<feature type="compositionally biased region" description="Low complexity" evidence="12">
    <location>
        <begin position="587"/>
        <end position="601"/>
    </location>
</feature>
<evidence type="ECO:0000256" key="10">
    <source>
        <dbReference type="ARBA" id="ARBA00044508"/>
    </source>
</evidence>
<keyword evidence="4" id="KW-0808">Transferase</keyword>
<dbReference type="Proteomes" id="UP000226431">
    <property type="component" value="Unassembled WGS sequence"/>
</dbReference>
<keyword evidence="7 11" id="KW-0863">Zinc-finger</keyword>
<evidence type="ECO:0000259" key="14">
    <source>
        <dbReference type="PROSITE" id="PS50908"/>
    </source>
</evidence>
<evidence type="ECO:0000256" key="7">
    <source>
        <dbReference type="ARBA" id="ARBA00022771"/>
    </source>
</evidence>
<evidence type="ECO:0000256" key="11">
    <source>
        <dbReference type="PROSITE-ProRule" id="PRU00175"/>
    </source>
</evidence>
<dbReference type="AlphaFoldDB" id="A0A2C5YNK3"/>
<dbReference type="SMART" id="SM00647">
    <property type="entry name" value="IBR"/>
    <property type="match status" value="2"/>
</dbReference>
<evidence type="ECO:0000256" key="4">
    <source>
        <dbReference type="ARBA" id="ARBA00022679"/>
    </source>
</evidence>
<dbReference type="PROSITE" id="PS51873">
    <property type="entry name" value="TRIAD"/>
    <property type="match status" value="1"/>
</dbReference>
<evidence type="ECO:0000256" key="5">
    <source>
        <dbReference type="ARBA" id="ARBA00022723"/>
    </source>
</evidence>
<accession>A0A2C5YNK3</accession>
<dbReference type="Gene3D" id="3.30.40.10">
    <property type="entry name" value="Zinc/RING finger domain, C3HC4 (zinc finger)"/>
    <property type="match status" value="1"/>
</dbReference>
<dbReference type="GO" id="GO:0061630">
    <property type="term" value="F:ubiquitin protein ligase activity"/>
    <property type="evidence" value="ECO:0007669"/>
    <property type="project" value="UniProtKB-EC"/>
</dbReference>
<gene>
    <name evidence="16" type="ORF">CDD80_7018</name>
</gene>
<dbReference type="Gene3D" id="1.20.120.1750">
    <property type="match status" value="1"/>
</dbReference>
<keyword evidence="9" id="KW-0862">Zinc</keyword>
<dbReference type="EC" id="2.3.2.31" evidence="3"/>
<feature type="domain" description="RWD" evidence="14">
    <location>
        <begin position="13"/>
        <end position="154"/>
    </location>
</feature>
<dbReference type="Pfam" id="PF22605">
    <property type="entry name" value="IBR_2"/>
    <property type="match status" value="1"/>
</dbReference>
<feature type="compositionally biased region" description="Low complexity" evidence="12">
    <location>
        <begin position="649"/>
        <end position="659"/>
    </location>
</feature>
<feature type="region of interest" description="Disordered" evidence="12">
    <location>
        <begin position="51"/>
        <end position="72"/>
    </location>
</feature>
<sequence>MDYPADDEDPRSVELETLTAIFPEIRPVEASPFTFDLDVPVQPDKPVTVLFPASDGHGGGDDGNEQGPATAAAQEPIDSLLVSHLPSLCLRLTLPEGYPTSCPPLASLSTKPEWLPRQTLAALELDGSRLWEEAGRDLVAYSYIDHVQRAAEQVFGAVSAHGTLEIKAAYKLAVLDYDIKAKREAFEKETWECGVCLDPKRGSACHRMADCGHVFCVGCLRDYYGDAIEQGNLPSVRCMAPNCAKERAEGGDVKAKKKTLVSPGELLQMGLDEELVRRYVALRYKTELESDKDTVYCPRRWCNGAARSERHKKPEGLELVESEAQDTAETAGKMEPADLLCVCEDCGFAFCSRCLQTWHGEFVRCVDKRRREELTEEEKASLEYMQLHTSPCPTCNAPAQKTHGCNHMICSRCETHFCYLCSSWLDPANPYGHYNQQGGGRVTSCYMRLWELEGGDGDDVGQAYEGGRGGGGGGGGGGVGGGGGGGGGGEEDDDDGMAYGFVDADWWEEDHGRRRPGYDPDLLPFLELEDDVTDSDSDSDSNDGDGNNGGDDDDGREAVAVVVAREAPLVLRLVDNNNQPRRGGHAGRAARPAQQPAAAPRGGRRGRGRGRGAPGVVRGQNAAAAARQQRGGRGAGRGRGGGAGGGGRQQQQQQQQAAADDMDRLDAAHAEWVRRFVAMALLDAEPDMDEADLDEDTDDGMAFGMVDLNG</sequence>
<dbReference type="InterPro" id="IPR013083">
    <property type="entry name" value="Znf_RING/FYVE/PHD"/>
</dbReference>
<organism evidence="16 17">
    <name type="scientific">Ophiocordyceps camponoti-rufipedis</name>
    <dbReference type="NCBI Taxonomy" id="2004952"/>
    <lineage>
        <taxon>Eukaryota</taxon>
        <taxon>Fungi</taxon>
        <taxon>Dikarya</taxon>
        <taxon>Ascomycota</taxon>
        <taxon>Pezizomycotina</taxon>
        <taxon>Sordariomycetes</taxon>
        <taxon>Hypocreomycetidae</taxon>
        <taxon>Hypocreales</taxon>
        <taxon>Ophiocordycipitaceae</taxon>
        <taxon>Ophiocordyceps</taxon>
    </lineage>
</organism>
<name>A0A2C5YNK3_9HYPO</name>
<protein>
    <recommendedName>
        <fullName evidence="3">RBR-type E3 ubiquitin transferase</fullName>
        <ecNumber evidence="3">2.3.2.31</ecNumber>
    </recommendedName>
</protein>